<dbReference type="SUPFAM" id="SSF55874">
    <property type="entry name" value="ATPase domain of HSP90 chaperone/DNA topoisomerase II/histidine kinase"/>
    <property type="match status" value="1"/>
</dbReference>
<dbReference type="GO" id="GO:0000155">
    <property type="term" value="F:phosphorelay sensor kinase activity"/>
    <property type="evidence" value="ECO:0007669"/>
    <property type="project" value="InterPro"/>
</dbReference>
<dbReference type="GO" id="GO:0016036">
    <property type="term" value="P:cellular response to phosphate starvation"/>
    <property type="evidence" value="ECO:0007669"/>
    <property type="project" value="TreeGrafter"/>
</dbReference>
<keyword evidence="3" id="KW-0597">Phosphoprotein</keyword>
<feature type="domain" description="Histidine kinase" evidence="8">
    <location>
        <begin position="220"/>
        <end position="399"/>
    </location>
</feature>
<evidence type="ECO:0000313" key="10">
    <source>
        <dbReference type="Proteomes" id="UP000189981"/>
    </source>
</evidence>
<protein>
    <recommendedName>
        <fullName evidence="2">histidine kinase</fullName>
        <ecNumber evidence="2">2.7.13.3</ecNumber>
    </recommendedName>
</protein>
<evidence type="ECO:0000313" key="9">
    <source>
        <dbReference type="EMBL" id="SKB45120.1"/>
    </source>
</evidence>
<dbReference type="CDD" id="cd00075">
    <property type="entry name" value="HATPase"/>
    <property type="match status" value="1"/>
</dbReference>
<evidence type="ECO:0000256" key="3">
    <source>
        <dbReference type="ARBA" id="ARBA00022553"/>
    </source>
</evidence>
<evidence type="ECO:0000256" key="1">
    <source>
        <dbReference type="ARBA" id="ARBA00000085"/>
    </source>
</evidence>
<dbReference type="GO" id="GO:0005886">
    <property type="term" value="C:plasma membrane"/>
    <property type="evidence" value="ECO:0007669"/>
    <property type="project" value="TreeGrafter"/>
</dbReference>
<evidence type="ECO:0000256" key="7">
    <source>
        <dbReference type="SAM" id="Phobius"/>
    </source>
</evidence>
<keyword evidence="7" id="KW-0812">Transmembrane</keyword>
<keyword evidence="6" id="KW-0902">Two-component regulatory system</keyword>
<keyword evidence="7" id="KW-1133">Transmembrane helix</keyword>
<dbReference type="Pfam" id="PF02518">
    <property type="entry name" value="HATPase_c"/>
    <property type="match status" value="1"/>
</dbReference>
<dbReference type="STRING" id="572036.SAMN05661099_1508"/>
<evidence type="ECO:0000256" key="2">
    <source>
        <dbReference type="ARBA" id="ARBA00012438"/>
    </source>
</evidence>
<sequence length="421" mass="48510">MKLLNYTSGYFLIVLMVIIPIWAGLFYYAMLDEVYDSMDDGLDNQRQLIISKAALDTAILTHKDFEEGNYAVMPVSPNAARKHTDLYIDTMMYMQNEKDFEPVRMLQTVFRKGEDYYQMRVITSMVEEDDLVSELGYSLMWLYFGLVATILVLNNFLLKNIWKPFYRLIRQLQTFKLTNIQQIKMSQTRVDEFNLMQNTVQLFLDNTVSVYNQQKQFIENASHELQTPLAIAINKLELLAEHNSLGDAQAELLETALDNLERLKRLNQSLLLLSKIENDQFEDVREVNVNLLINKLKDDFSDQIDFYKLVFTFSEQSQCIWRMNPDLADIMFSNLIKNAIKHTPQGGIISIKIKSSSISFENEGSAALDESLLFQRFHKISKSESSTGLGLAIAKAIAKVSLLSLNYRYEGKHIFTVTPAV</sequence>
<dbReference type="Gene3D" id="1.10.287.130">
    <property type="match status" value="1"/>
</dbReference>
<dbReference type="SMART" id="SM00388">
    <property type="entry name" value="HisKA"/>
    <property type="match status" value="1"/>
</dbReference>
<organism evidence="9 10">
    <name type="scientific">Daejeonella lutea</name>
    <dbReference type="NCBI Taxonomy" id="572036"/>
    <lineage>
        <taxon>Bacteria</taxon>
        <taxon>Pseudomonadati</taxon>
        <taxon>Bacteroidota</taxon>
        <taxon>Sphingobacteriia</taxon>
        <taxon>Sphingobacteriales</taxon>
        <taxon>Sphingobacteriaceae</taxon>
        <taxon>Daejeonella</taxon>
    </lineage>
</organism>
<dbReference type="GO" id="GO:0004721">
    <property type="term" value="F:phosphoprotein phosphatase activity"/>
    <property type="evidence" value="ECO:0007669"/>
    <property type="project" value="TreeGrafter"/>
</dbReference>
<dbReference type="InterPro" id="IPR050351">
    <property type="entry name" value="BphY/WalK/GraS-like"/>
</dbReference>
<keyword evidence="5 9" id="KW-0418">Kinase</keyword>
<dbReference type="EC" id="2.7.13.3" evidence="2"/>
<dbReference type="PANTHER" id="PTHR45453">
    <property type="entry name" value="PHOSPHATE REGULON SENSOR PROTEIN PHOR"/>
    <property type="match status" value="1"/>
</dbReference>
<dbReference type="SUPFAM" id="SSF47384">
    <property type="entry name" value="Homodimeric domain of signal transducing histidine kinase"/>
    <property type="match status" value="1"/>
</dbReference>
<feature type="transmembrane region" description="Helical" evidence="7">
    <location>
        <begin position="140"/>
        <end position="158"/>
    </location>
</feature>
<reference evidence="10" key="1">
    <citation type="submission" date="2017-02" db="EMBL/GenBank/DDBJ databases">
        <authorList>
            <person name="Varghese N."/>
            <person name="Submissions S."/>
        </authorList>
    </citation>
    <scope>NUCLEOTIDE SEQUENCE [LARGE SCALE GENOMIC DNA]</scope>
    <source>
        <strain evidence="10">DSM 22385</strain>
    </source>
</reference>
<dbReference type="InterPro" id="IPR003594">
    <property type="entry name" value="HATPase_dom"/>
</dbReference>
<keyword evidence="7" id="KW-0472">Membrane</keyword>
<dbReference type="PANTHER" id="PTHR45453:SF1">
    <property type="entry name" value="PHOSPHATE REGULON SENSOR PROTEIN PHOR"/>
    <property type="match status" value="1"/>
</dbReference>
<dbReference type="InterPro" id="IPR036097">
    <property type="entry name" value="HisK_dim/P_sf"/>
</dbReference>
<evidence type="ECO:0000256" key="4">
    <source>
        <dbReference type="ARBA" id="ARBA00022679"/>
    </source>
</evidence>
<dbReference type="AlphaFoldDB" id="A0A1T5BDN1"/>
<dbReference type="CDD" id="cd00082">
    <property type="entry name" value="HisKA"/>
    <property type="match status" value="1"/>
</dbReference>
<dbReference type="PROSITE" id="PS50109">
    <property type="entry name" value="HIS_KIN"/>
    <property type="match status" value="1"/>
</dbReference>
<proteinExistence type="predicted"/>
<dbReference type="InterPro" id="IPR005467">
    <property type="entry name" value="His_kinase_dom"/>
</dbReference>
<gene>
    <name evidence="9" type="ORF">SAMN05661099_1508</name>
</gene>
<dbReference type="Pfam" id="PF00512">
    <property type="entry name" value="HisKA"/>
    <property type="match status" value="1"/>
</dbReference>
<dbReference type="RefSeq" id="WP_221406211.1">
    <property type="nucleotide sequence ID" value="NZ_FUYR01000001.1"/>
</dbReference>
<dbReference type="SMART" id="SM00387">
    <property type="entry name" value="HATPase_c"/>
    <property type="match status" value="1"/>
</dbReference>
<dbReference type="EMBL" id="FUYR01000001">
    <property type="protein sequence ID" value="SKB45120.1"/>
    <property type="molecule type" value="Genomic_DNA"/>
</dbReference>
<dbReference type="InterPro" id="IPR003661">
    <property type="entry name" value="HisK_dim/P_dom"/>
</dbReference>
<dbReference type="InterPro" id="IPR036890">
    <property type="entry name" value="HATPase_C_sf"/>
</dbReference>
<accession>A0A1T5BDN1</accession>
<evidence type="ECO:0000256" key="6">
    <source>
        <dbReference type="ARBA" id="ARBA00023012"/>
    </source>
</evidence>
<comment type="catalytic activity">
    <reaction evidence="1">
        <text>ATP + protein L-histidine = ADP + protein N-phospho-L-histidine.</text>
        <dbReference type="EC" id="2.7.13.3"/>
    </reaction>
</comment>
<keyword evidence="10" id="KW-1185">Reference proteome</keyword>
<feature type="transmembrane region" description="Helical" evidence="7">
    <location>
        <begin position="9"/>
        <end position="30"/>
    </location>
</feature>
<dbReference type="Proteomes" id="UP000189981">
    <property type="component" value="Unassembled WGS sequence"/>
</dbReference>
<evidence type="ECO:0000259" key="8">
    <source>
        <dbReference type="PROSITE" id="PS50109"/>
    </source>
</evidence>
<dbReference type="Gene3D" id="3.30.565.10">
    <property type="entry name" value="Histidine kinase-like ATPase, C-terminal domain"/>
    <property type="match status" value="1"/>
</dbReference>
<name>A0A1T5BDN1_9SPHI</name>
<keyword evidence="4" id="KW-0808">Transferase</keyword>
<evidence type="ECO:0000256" key="5">
    <source>
        <dbReference type="ARBA" id="ARBA00022777"/>
    </source>
</evidence>